<dbReference type="AlphaFoldDB" id="A0A382HLL7"/>
<protein>
    <submittedName>
        <fullName evidence="1">Uncharacterized protein</fullName>
    </submittedName>
</protein>
<name>A0A382HLL7_9ZZZZ</name>
<sequence length="34" mass="4215">MTITNPLPHYYSIYYTPMKLNERVVQTDYYWSLI</sequence>
<gene>
    <name evidence="1" type="ORF">METZ01_LOCUS241052</name>
</gene>
<dbReference type="EMBL" id="UINC01062013">
    <property type="protein sequence ID" value="SVB88198.1"/>
    <property type="molecule type" value="Genomic_DNA"/>
</dbReference>
<reference evidence="1" key="1">
    <citation type="submission" date="2018-05" db="EMBL/GenBank/DDBJ databases">
        <authorList>
            <person name="Lanie J.A."/>
            <person name="Ng W.-L."/>
            <person name="Kazmierczak K.M."/>
            <person name="Andrzejewski T.M."/>
            <person name="Davidsen T.M."/>
            <person name="Wayne K.J."/>
            <person name="Tettelin H."/>
            <person name="Glass J.I."/>
            <person name="Rusch D."/>
            <person name="Podicherti R."/>
            <person name="Tsui H.-C.T."/>
            <person name="Winkler M.E."/>
        </authorList>
    </citation>
    <scope>NUCLEOTIDE SEQUENCE</scope>
</reference>
<proteinExistence type="predicted"/>
<accession>A0A382HLL7</accession>
<organism evidence="1">
    <name type="scientific">marine metagenome</name>
    <dbReference type="NCBI Taxonomy" id="408172"/>
    <lineage>
        <taxon>unclassified sequences</taxon>
        <taxon>metagenomes</taxon>
        <taxon>ecological metagenomes</taxon>
    </lineage>
</organism>
<evidence type="ECO:0000313" key="1">
    <source>
        <dbReference type="EMBL" id="SVB88198.1"/>
    </source>
</evidence>